<organism evidence="1 2">
    <name type="scientific">Croceitalea marina</name>
    <dbReference type="NCBI Taxonomy" id="1775166"/>
    <lineage>
        <taxon>Bacteria</taxon>
        <taxon>Pseudomonadati</taxon>
        <taxon>Bacteroidota</taxon>
        <taxon>Flavobacteriia</taxon>
        <taxon>Flavobacteriales</taxon>
        <taxon>Flavobacteriaceae</taxon>
        <taxon>Croceitalea</taxon>
    </lineage>
</organism>
<name>A0ABW5MXA8_9FLAO</name>
<gene>
    <name evidence="1" type="ORF">ACFSQJ_11960</name>
</gene>
<dbReference type="Proteomes" id="UP001597526">
    <property type="component" value="Unassembled WGS sequence"/>
</dbReference>
<evidence type="ECO:0000313" key="2">
    <source>
        <dbReference type="Proteomes" id="UP001597526"/>
    </source>
</evidence>
<dbReference type="EMBL" id="JBHULB010000016">
    <property type="protein sequence ID" value="MFD2587651.1"/>
    <property type="molecule type" value="Genomic_DNA"/>
</dbReference>
<evidence type="ECO:0008006" key="3">
    <source>
        <dbReference type="Google" id="ProtNLM"/>
    </source>
</evidence>
<keyword evidence="2" id="KW-1185">Reference proteome</keyword>
<dbReference type="RefSeq" id="WP_377767201.1">
    <property type="nucleotide sequence ID" value="NZ_JBHULB010000016.1"/>
</dbReference>
<comment type="caution">
    <text evidence="1">The sequence shown here is derived from an EMBL/GenBank/DDBJ whole genome shotgun (WGS) entry which is preliminary data.</text>
</comment>
<evidence type="ECO:0000313" key="1">
    <source>
        <dbReference type="EMBL" id="MFD2587651.1"/>
    </source>
</evidence>
<protein>
    <recommendedName>
        <fullName evidence="3">Secretion system C-terminal sorting domain-containing protein</fullName>
    </recommendedName>
</protein>
<proteinExistence type="predicted"/>
<reference evidence="2" key="1">
    <citation type="journal article" date="2019" name="Int. J. Syst. Evol. Microbiol.">
        <title>The Global Catalogue of Microorganisms (GCM) 10K type strain sequencing project: providing services to taxonomists for standard genome sequencing and annotation.</title>
        <authorList>
            <consortium name="The Broad Institute Genomics Platform"/>
            <consortium name="The Broad Institute Genome Sequencing Center for Infectious Disease"/>
            <person name="Wu L."/>
            <person name="Ma J."/>
        </authorList>
    </citation>
    <scope>NUCLEOTIDE SEQUENCE [LARGE SCALE GENOMIC DNA]</scope>
    <source>
        <strain evidence="2">KCTC 52368</strain>
    </source>
</reference>
<sequence>MANAFSTPSFELIKTKDIYVAASPISLKFKGTQIAFLSITNSLGSTLIKPKIKEGFLNFEFPKTFTTKSGLCTWNLIYNQKIYKKGTLTIIPNFRDGVKIASFLGPRSISAGGTDFSMFVVSPTDIYDNPVLDSTIISNTYQFGSSIEESAVKVKNGISWQNIFSPTKTGRILITASYLEHKSKEMTTIVYPALPEEFKIYYTRNHPYADGNQVISFSTDIIRDEFQNIISDGTLVTFSIINSKGMRLETMGTTINGKATGQLLHPDKAEKWMVTAYILGAAKSESINLEFKPAVKDFNITFSEDGRKIALENIQSFMGQYIPDGLIITLRLLDKNGIVITTKKTSTRLGEAKFELPLDFHPNGTYDLSIETAGIFKKQKLILK</sequence>
<accession>A0ABW5MXA8</accession>